<gene>
    <name evidence="2" type="ORF">PCOR1329_LOCUS8268</name>
</gene>
<comment type="caution">
    <text evidence="2">The sequence shown here is derived from an EMBL/GenBank/DDBJ whole genome shotgun (WGS) entry which is preliminary data.</text>
</comment>
<dbReference type="Proteomes" id="UP001189429">
    <property type="component" value="Unassembled WGS sequence"/>
</dbReference>
<reference evidence="2" key="1">
    <citation type="submission" date="2023-10" db="EMBL/GenBank/DDBJ databases">
        <authorList>
            <person name="Chen Y."/>
            <person name="Shah S."/>
            <person name="Dougan E. K."/>
            <person name="Thang M."/>
            <person name="Chan C."/>
        </authorList>
    </citation>
    <scope>NUCLEOTIDE SEQUENCE [LARGE SCALE GENOMIC DNA]</scope>
</reference>
<evidence type="ECO:0000313" key="3">
    <source>
        <dbReference type="Proteomes" id="UP001189429"/>
    </source>
</evidence>
<sequence>MFLVFILILDTLFFGVSLQSARNHIAVVASANHRNQTLGDLLPIIVGNSTELLQYGVHVPNVVDMFSASWLMNASLFMRMKAVGMGGIETVEDGCLSVFHQAKGLGAPVAITNDWLDFSVEHLSHYWRAAGVCNNLSTFDDFNSRLDRYISHVQVLDPSPLHDTIAILAFMPYKCLVPDTGRSLTRRLLTATLKSLQRAGIGRVVVVSDKPTHEYEPRSVSFGNTEVAFVTVDASTTKSKFIERNIPRGAIYGLQQAIRSKDVGWLGHDTGRWQSVFLTEPDQILHFKPRSIVDLARAVESGFVLAPHRLQPVPHPSDVRVPENPIPETSSAFKVETVESDDVKCIDAGGDHPGDVDLHPSGSHEPGCSTWWWKCGFKDGNHSRLDHYPAAFAMVLG</sequence>
<protein>
    <submittedName>
        <fullName evidence="2">Uncharacterized protein</fullName>
    </submittedName>
</protein>
<keyword evidence="3" id="KW-1185">Reference proteome</keyword>
<organism evidence="2 3">
    <name type="scientific">Prorocentrum cordatum</name>
    <dbReference type="NCBI Taxonomy" id="2364126"/>
    <lineage>
        <taxon>Eukaryota</taxon>
        <taxon>Sar</taxon>
        <taxon>Alveolata</taxon>
        <taxon>Dinophyceae</taxon>
        <taxon>Prorocentrales</taxon>
        <taxon>Prorocentraceae</taxon>
        <taxon>Prorocentrum</taxon>
    </lineage>
</organism>
<evidence type="ECO:0000313" key="2">
    <source>
        <dbReference type="EMBL" id="CAK0799970.1"/>
    </source>
</evidence>
<proteinExistence type="predicted"/>
<keyword evidence="1" id="KW-0732">Signal</keyword>
<dbReference type="EMBL" id="CAUYUJ010002259">
    <property type="protein sequence ID" value="CAK0799970.1"/>
    <property type="molecule type" value="Genomic_DNA"/>
</dbReference>
<feature type="signal peptide" evidence="1">
    <location>
        <begin position="1"/>
        <end position="21"/>
    </location>
</feature>
<accession>A0ABN9Q2Q7</accession>
<evidence type="ECO:0000256" key="1">
    <source>
        <dbReference type="SAM" id="SignalP"/>
    </source>
</evidence>
<feature type="chain" id="PRO_5045626779" evidence="1">
    <location>
        <begin position="22"/>
        <end position="397"/>
    </location>
</feature>
<name>A0ABN9Q2Q7_9DINO</name>